<evidence type="ECO:0000256" key="4">
    <source>
        <dbReference type="ARBA" id="ARBA00022630"/>
    </source>
</evidence>
<comment type="pathway">
    <text evidence="2 9">One-carbon metabolism; tetrahydrofolate interconversion.</text>
</comment>
<evidence type="ECO:0000313" key="12">
    <source>
        <dbReference type="Proteomes" id="UP000492821"/>
    </source>
</evidence>
<feature type="compositionally biased region" description="Polar residues" evidence="10">
    <location>
        <begin position="1"/>
        <end position="11"/>
    </location>
</feature>
<proteinExistence type="inferred from homology"/>
<protein>
    <recommendedName>
        <fullName evidence="7">methylenetetrahydrofolate reductase (NADPH)</fullName>
        <ecNumber evidence="7">1.5.1.53</ecNumber>
    </recommendedName>
</protein>
<evidence type="ECO:0000313" key="13">
    <source>
        <dbReference type="WBParaSite" id="Pan_g20766.t1"/>
    </source>
</evidence>
<dbReference type="PANTHER" id="PTHR45754:SF3">
    <property type="entry name" value="METHYLENETETRAHYDROFOLATE REDUCTASE (NADPH)"/>
    <property type="match status" value="1"/>
</dbReference>
<dbReference type="Proteomes" id="UP000492821">
    <property type="component" value="Unassembled WGS sequence"/>
</dbReference>
<keyword evidence="6" id="KW-0560">Oxidoreductase</keyword>
<dbReference type="GO" id="GO:0071949">
    <property type="term" value="F:FAD binding"/>
    <property type="evidence" value="ECO:0007669"/>
    <property type="project" value="TreeGrafter"/>
</dbReference>
<dbReference type="NCBIfam" id="TIGR00677">
    <property type="entry name" value="fadh2_euk"/>
    <property type="match status" value="1"/>
</dbReference>
<dbReference type="SUPFAM" id="SSF51730">
    <property type="entry name" value="FAD-linked oxidoreductase"/>
    <property type="match status" value="1"/>
</dbReference>
<comment type="catalytic activity">
    <reaction evidence="8">
        <text>(6S)-5-methyl-5,6,7,8-tetrahydrofolate + NADP(+) = (6R)-5,10-methylene-5,6,7,8-tetrahydrofolate + NADPH + H(+)</text>
        <dbReference type="Rhea" id="RHEA:19817"/>
        <dbReference type="ChEBI" id="CHEBI:15378"/>
        <dbReference type="ChEBI" id="CHEBI:15636"/>
        <dbReference type="ChEBI" id="CHEBI:18608"/>
        <dbReference type="ChEBI" id="CHEBI:57783"/>
        <dbReference type="ChEBI" id="CHEBI:58349"/>
        <dbReference type="EC" id="1.5.1.53"/>
    </reaction>
    <physiologicalReaction direction="right-to-left" evidence="8">
        <dbReference type="Rhea" id="RHEA:19819"/>
    </physiologicalReaction>
</comment>
<evidence type="ECO:0000256" key="8">
    <source>
        <dbReference type="ARBA" id="ARBA00047751"/>
    </source>
</evidence>
<dbReference type="UniPathway" id="UPA00193"/>
<dbReference type="CDD" id="cd00537">
    <property type="entry name" value="MTHFR"/>
    <property type="match status" value="1"/>
</dbReference>
<dbReference type="InterPro" id="IPR029041">
    <property type="entry name" value="FAD-linked_oxidoreductase-like"/>
</dbReference>
<evidence type="ECO:0000259" key="11">
    <source>
        <dbReference type="Pfam" id="PF21895"/>
    </source>
</evidence>
<dbReference type="GO" id="GO:0009086">
    <property type="term" value="P:methionine biosynthetic process"/>
    <property type="evidence" value="ECO:0007669"/>
    <property type="project" value="TreeGrafter"/>
</dbReference>
<sequence length="706" mass="79534">MASVQPQTTDTLEPPTNGVNGATTNGTTNGFNRNLSTNSLKKLNSPIPYCGSTNDLPAYARSNSTLSRHSPDSAASVKASGDNLRECTEYVPLHKRIEKRISSGTPFFSLEFFPPKTANGVANFLTRIDRYRDGGPMFLDITWHLGSDPANIEKETSSSSIAAACLAYCRVDTMLHMTCAQYPKEQTLKHLQLAQNLGIRNLLALRGDLPINDSDPSIYPYRALDMIRWVRTHFGNYFTVCASGYPKGHPEAPSYAADIAYLKMKVDAGADFIITQLFFEAETFETFVADCRAAGITVPIIPGIMPIASYDSIRRVAELSKLTIPKHIMDTLESIRHDDEAVTKYGIHLAVEMCRRLLDSGVAPSLHMYTMNREHSCREVLQALGLWQHESIRSLPWLPHGGHHPLRCREDVRPIYWCARPKSYIFRTKDWDEYPNGRWGNSSSPAFNDLQEYYMFYLKGLPNKEAMLQMYSRELNGIEDVCRVFVKFLTQEPNEEGVKISKLPWNEQEFETSAETELIKDQLVWCNENAIFTINSQPSVNSAPSSDPLVGWGKPGGYCYQKAYLEFFISKARAIKLKAVLEQYPQVNYHVINKDASIDWSNSDPTMPIAVTWGVFPGCEIAQPTVVDPLSFRVWKDEAYDAWLNIWAALYPEESKSRKLLQDIHDDFCLVTLVDNDFVKPSVLFEILEQVISDENEAAVTFAASG</sequence>
<reference evidence="12" key="1">
    <citation type="journal article" date="2013" name="Genetics">
        <title>The draft genome and transcriptome of Panagrellus redivivus are shaped by the harsh demands of a free-living lifestyle.</title>
        <authorList>
            <person name="Srinivasan J."/>
            <person name="Dillman A.R."/>
            <person name="Macchietto M.G."/>
            <person name="Heikkinen L."/>
            <person name="Lakso M."/>
            <person name="Fracchia K.M."/>
            <person name="Antoshechkin I."/>
            <person name="Mortazavi A."/>
            <person name="Wong G."/>
            <person name="Sternberg P.W."/>
        </authorList>
    </citation>
    <scope>NUCLEOTIDE SEQUENCE [LARGE SCALE GENOMIC DNA]</scope>
    <source>
        <strain evidence="12">MT8872</strain>
    </source>
</reference>
<evidence type="ECO:0000256" key="5">
    <source>
        <dbReference type="ARBA" id="ARBA00022827"/>
    </source>
</evidence>
<feature type="region of interest" description="Disordered" evidence="10">
    <location>
        <begin position="1"/>
        <end position="37"/>
    </location>
</feature>
<reference evidence="13" key="2">
    <citation type="submission" date="2020-10" db="UniProtKB">
        <authorList>
            <consortium name="WormBaseParasite"/>
        </authorList>
    </citation>
    <scope>IDENTIFICATION</scope>
</reference>
<organism evidence="12 13">
    <name type="scientific">Panagrellus redivivus</name>
    <name type="common">Microworm</name>
    <dbReference type="NCBI Taxonomy" id="6233"/>
    <lineage>
        <taxon>Eukaryota</taxon>
        <taxon>Metazoa</taxon>
        <taxon>Ecdysozoa</taxon>
        <taxon>Nematoda</taxon>
        <taxon>Chromadorea</taxon>
        <taxon>Rhabditida</taxon>
        <taxon>Tylenchina</taxon>
        <taxon>Panagrolaimomorpha</taxon>
        <taxon>Panagrolaimoidea</taxon>
        <taxon>Panagrolaimidae</taxon>
        <taxon>Panagrellus</taxon>
    </lineage>
</organism>
<dbReference type="WBParaSite" id="Pan_g20766.t1">
    <property type="protein sequence ID" value="Pan_g20766.t1"/>
    <property type="gene ID" value="Pan_g20766"/>
</dbReference>
<evidence type="ECO:0000256" key="1">
    <source>
        <dbReference type="ARBA" id="ARBA00001974"/>
    </source>
</evidence>
<keyword evidence="12" id="KW-1185">Reference proteome</keyword>
<dbReference type="InterPro" id="IPR003171">
    <property type="entry name" value="Mehydrof_redctse-like"/>
</dbReference>
<dbReference type="Pfam" id="PF02219">
    <property type="entry name" value="MTHFR"/>
    <property type="match status" value="1"/>
</dbReference>
<accession>A0A7E4VGY0</accession>
<name>A0A7E4VGY0_PANRE</name>
<dbReference type="InterPro" id="IPR053806">
    <property type="entry name" value="MTHFR_C"/>
</dbReference>
<evidence type="ECO:0000256" key="7">
    <source>
        <dbReference type="ARBA" id="ARBA00034530"/>
    </source>
</evidence>
<comment type="cofactor">
    <cofactor evidence="1">
        <name>FAD</name>
        <dbReference type="ChEBI" id="CHEBI:57692"/>
    </cofactor>
</comment>
<dbReference type="EC" id="1.5.1.53" evidence="7"/>
<dbReference type="Pfam" id="PF21895">
    <property type="entry name" value="MTHFR_C"/>
    <property type="match status" value="1"/>
</dbReference>
<evidence type="ECO:0000256" key="9">
    <source>
        <dbReference type="RuleBase" id="RU004254"/>
    </source>
</evidence>
<dbReference type="GO" id="GO:0106313">
    <property type="term" value="F:methylenetetrahydrofolate reductase (NADPH) activity"/>
    <property type="evidence" value="ECO:0007669"/>
    <property type="project" value="UniProtKB-EC"/>
</dbReference>
<evidence type="ECO:0000256" key="10">
    <source>
        <dbReference type="SAM" id="MobiDB-lite"/>
    </source>
</evidence>
<dbReference type="GO" id="GO:0035999">
    <property type="term" value="P:tetrahydrofolate interconversion"/>
    <property type="evidence" value="ECO:0007669"/>
    <property type="project" value="UniProtKB-UniPathway"/>
</dbReference>
<feature type="compositionally biased region" description="Low complexity" evidence="10">
    <location>
        <begin position="16"/>
        <end position="34"/>
    </location>
</feature>
<feature type="region of interest" description="Disordered" evidence="10">
    <location>
        <begin position="61"/>
        <end position="80"/>
    </location>
</feature>
<keyword evidence="5" id="KW-0274">FAD</keyword>
<evidence type="ECO:0000256" key="2">
    <source>
        <dbReference type="ARBA" id="ARBA00004777"/>
    </source>
</evidence>
<dbReference type="AlphaFoldDB" id="A0A7E4VGY0"/>
<evidence type="ECO:0000256" key="6">
    <source>
        <dbReference type="ARBA" id="ARBA00023002"/>
    </source>
</evidence>
<dbReference type="InterPro" id="IPR004621">
    <property type="entry name" value="Fadh2_euk"/>
</dbReference>
<feature type="domain" description="MTHFR SAM-binding regulatory" evidence="11">
    <location>
        <begin position="393"/>
        <end position="693"/>
    </location>
</feature>
<comment type="similarity">
    <text evidence="3">Belongs to the methylenetetrahydrofolate reductase family.</text>
</comment>
<evidence type="ECO:0000256" key="3">
    <source>
        <dbReference type="ARBA" id="ARBA00006743"/>
    </source>
</evidence>
<dbReference type="GO" id="GO:0005829">
    <property type="term" value="C:cytosol"/>
    <property type="evidence" value="ECO:0007669"/>
    <property type="project" value="TreeGrafter"/>
</dbReference>
<dbReference type="Gene3D" id="3.20.20.220">
    <property type="match status" value="1"/>
</dbReference>
<keyword evidence="4" id="KW-0285">Flavoprotein</keyword>
<dbReference type="PANTHER" id="PTHR45754">
    <property type="entry name" value="METHYLENETETRAHYDROFOLATE REDUCTASE"/>
    <property type="match status" value="1"/>
</dbReference>